<reference evidence="3 4" key="1">
    <citation type="submission" date="2019-04" db="EMBL/GenBank/DDBJ databases">
        <authorList>
            <person name="Hwang J.C."/>
        </authorList>
    </citation>
    <scope>NUCLEOTIDE SEQUENCE [LARGE SCALE GENOMIC DNA]</scope>
    <source>
        <strain evidence="3 4">IMCC35002</strain>
    </source>
</reference>
<feature type="chain" id="PRO_5020507370" description="Lipoprotein" evidence="2">
    <location>
        <begin position="20"/>
        <end position="910"/>
    </location>
</feature>
<dbReference type="RefSeq" id="WP_136863654.1">
    <property type="nucleotide sequence ID" value="NZ_SWCJ01000008.1"/>
</dbReference>
<dbReference type="InterPro" id="IPR011050">
    <property type="entry name" value="Pectin_lyase_fold/virulence"/>
</dbReference>
<evidence type="ECO:0000313" key="3">
    <source>
        <dbReference type="EMBL" id="TKB54519.1"/>
    </source>
</evidence>
<keyword evidence="4" id="KW-1185">Reference proteome</keyword>
<organism evidence="3 4">
    <name type="scientific">Ferrimonas aestuarii</name>
    <dbReference type="NCBI Taxonomy" id="2569539"/>
    <lineage>
        <taxon>Bacteria</taxon>
        <taxon>Pseudomonadati</taxon>
        <taxon>Pseudomonadota</taxon>
        <taxon>Gammaproteobacteria</taxon>
        <taxon>Alteromonadales</taxon>
        <taxon>Ferrimonadaceae</taxon>
        <taxon>Ferrimonas</taxon>
    </lineage>
</organism>
<evidence type="ECO:0000256" key="2">
    <source>
        <dbReference type="SAM" id="SignalP"/>
    </source>
</evidence>
<dbReference type="AlphaFoldDB" id="A0A4U1BRP7"/>
<sequence length="910" mass="95478">MELRRLFKLGALASALALAGCGGDINLNTGSDSDNTPTPTPTPTPTDPIADKYDGFADRSNIDTIDGKQVWVLKGNLTGASNAANSTITLGNDVVWELDGAVVVGGDNENATVLEIEPGTKILGNNDAYLVISRGSQIDAEGTADQPIVFTSLTAGLGQKGDRGQWGGLVLLGNAPTNKCPDLSSCDQGFEVGDHAFGGDQTDDNSGTLKYVRVEFGGFKINDTQELNGVSFAGVGSGTTVDYLQVHKNDDDGIEFWGGNVSVSHVVLTDNFDDSFDWTNGWSGSAQHVYIRQEDNNANRGIEADSSKSGEDVPVSTPTLANLTLQLAGGVNGSDDAAEGILFRVGTAGHVYNALVKGGVDTGECLEVNDASTVANADDGSLTIEHSLIDCVEPFKSTKDDSDTVILDTEAWFLGQEGNLAAAADLDGYMPNASSPALTGGKAGLANMDARLMDAEYIGAFDGSNDWTQGWTIDIHGDSTAPVTLQPLTSCPAGTVNDATSAALIADTDLVCTLEGTYTNNLTLLAGSNVKYKLDGGAVVIGGDNENSATLGIQAGVELFGTSNSYLVVSRGSKVMAQGSAEMPIVFTSEEDVTGQTTGQGQWGGLVLLGNAPTNKCPDLNNCDQGFEVGNHSFGGNDDSDNSGQLSYVVVKYAGFKINDTQEMNGISFAGVGSGTQVDHIQVHANGDDGVEFWGGSVNLKYVYLTNNFDDSFDWTNGWRGKVQHMFITQEDNNANRGIEADSSKSDPLGTPTSMPTISNVTILPAGGNNGSDDAEGMILRVATGAHLSNFIIKGGDETGECLEIDDATTWENTQDGDITFTHSIIDCKEAIKDDGFETTAWWTAQEGNTVLTGDDFGSLMLTEGQPAADSIALGNGKDMSAEDNFFDSADYIGAFDGTTDWTEGWTFKE</sequence>
<comment type="caution">
    <text evidence="3">The sequence shown here is derived from an EMBL/GenBank/DDBJ whole genome shotgun (WGS) entry which is preliminary data.</text>
</comment>
<name>A0A4U1BRP7_9GAMM</name>
<dbReference type="PANTHER" id="PTHR41339:SF1">
    <property type="entry name" value="SECRETED PROTEIN"/>
    <property type="match status" value="1"/>
</dbReference>
<feature type="region of interest" description="Disordered" evidence="1">
    <location>
        <begin position="28"/>
        <end position="49"/>
    </location>
</feature>
<dbReference type="OrthoDB" id="237393at2"/>
<dbReference type="PROSITE" id="PS51257">
    <property type="entry name" value="PROKAR_LIPOPROTEIN"/>
    <property type="match status" value="1"/>
</dbReference>
<evidence type="ECO:0000313" key="4">
    <source>
        <dbReference type="Proteomes" id="UP000305675"/>
    </source>
</evidence>
<dbReference type="Proteomes" id="UP000305675">
    <property type="component" value="Unassembled WGS sequence"/>
</dbReference>
<accession>A0A4U1BRP7</accession>
<protein>
    <recommendedName>
        <fullName evidence="5">Lipoprotein</fullName>
    </recommendedName>
</protein>
<keyword evidence="2" id="KW-0732">Signal</keyword>
<dbReference type="EMBL" id="SWCJ01000008">
    <property type="protein sequence ID" value="TKB54519.1"/>
    <property type="molecule type" value="Genomic_DNA"/>
</dbReference>
<dbReference type="SUPFAM" id="SSF51126">
    <property type="entry name" value="Pectin lyase-like"/>
    <property type="match status" value="2"/>
</dbReference>
<feature type="signal peptide" evidence="2">
    <location>
        <begin position="1"/>
        <end position="19"/>
    </location>
</feature>
<dbReference type="PANTHER" id="PTHR41339">
    <property type="entry name" value="LIPL48"/>
    <property type="match status" value="1"/>
</dbReference>
<evidence type="ECO:0008006" key="5">
    <source>
        <dbReference type="Google" id="ProtNLM"/>
    </source>
</evidence>
<gene>
    <name evidence="3" type="ORF">FCL42_11955</name>
</gene>
<proteinExistence type="predicted"/>
<evidence type="ECO:0000256" key="1">
    <source>
        <dbReference type="SAM" id="MobiDB-lite"/>
    </source>
</evidence>